<organism evidence="2 4">
    <name type="scientific">Escherichia coli O25b:H4</name>
    <dbReference type="NCBI Taxonomy" id="941280"/>
    <lineage>
        <taxon>Bacteria</taxon>
        <taxon>Pseudomonadati</taxon>
        <taxon>Pseudomonadota</taxon>
        <taxon>Gammaproteobacteria</taxon>
        <taxon>Enterobacterales</taxon>
        <taxon>Enterobacteriaceae</taxon>
        <taxon>Escherichia</taxon>
    </lineage>
</organism>
<gene>
    <name evidence="3" type="ORF">EWT59_20915</name>
    <name evidence="2" type="ORF">WLH_02073</name>
</gene>
<dbReference type="EMBL" id="CP015085">
    <property type="protein sequence ID" value="ANK03334.1"/>
    <property type="molecule type" value="Genomic_DNA"/>
</dbReference>
<keyword evidence="3" id="KW-0675">Receptor</keyword>
<evidence type="ECO:0000256" key="1">
    <source>
        <dbReference type="SAM" id="MobiDB-lite"/>
    </source>
</evidence>
<dbReference type="PATRIC" id="fig|941280.3.peg.2055"/>
<reference evidence="3 5" key="2">
    <citation type="submission" date="2019-01" db="EMBL/GenBank/DDBJ databases">
        <title>Genome and plasmid diversity of ESBL producing Escherichia coli ST131 tracking phylogenetic trajectories with Bayesian inference.</title>
        <authorList>
            <person name="Ny S."/>
        </authorList>
    </citation>
    <scope>NUCLEOTIDE SEQUENCE [LARGE SCALE GENOMIC DNA]</scope>
    <source>
        <strain evidence="3 5">C0101-PB_2013</strain>
    </source>
</reference>
<name>A0A192CCQ8_ECO25</name>
<dbReference type="Proteomes" id="UP000183316">
    <property type="component" value="Chromosome"/>
</dbReference>
<evidence type="ECO:0000313" key="4">
    <source>
        <dbReference type="Proteomes" id="UP000183316"/>
    </source>
</evidence>
<evidence type="ECO:0000313" key="2">
    <source>
        <dbReference type="EMBL" id="ANK03334.1"/>
    </source>
</evidence>
<evidence type="ECO:0000313" key="3">
    <source>
        <dbReference type="EMBL" id="TLI68567.1"/>
    </source>
</evidence>
<dbReference type="Proteomes" id="UP000309847">
    <property type="component" value="Unassembled WGS sequence"/>
</dbReference>
<evidence type="ECO:0000313" key="5">
    <source>
        <dbReference type="Proteomes" id="UP000309847"/>
    </source>
</evidence>
<dbReference type="RefSeq" id="WP_001327722.1">
    <property type="nucleotide sequence ID" value="NZ_CP015085.1"/>
</dbReference>
<reference evidence="2 4" key="1">
    <citation type="submission" date="2016-03" db="EMBL/GenBank/DDBJ databases">
        <title>Genome Sequence and Comparative Pathogenic Determinants of Uropathogenic Escherichia coli O25b:H4, a Clinical Isolate from Saudi Arabia.</title>
        <authorList>
            <person name="Alyamani E.A.J."/>
            <person name="Khiyami M.A."/>
            <person name="Booq R.Y."/>
            <person name="Bahwerth F.S."/>
            <person name="Vaisvil B."/>
            <person name="Schmitt D.P."/>
            <person name="Kapatral V."/>
        </authorList>
    </citation>
    <scope>NUCLEOTIDE SEQUENCE [LARGE SCALE GENOMIC DNA]</scope>
    <source>
        <strain evidence="2 4">O25b:H4</strain>
    </source>
</reference>
<feature type="region of interest" description="Disordered" evidence="1">
    <location>
        <begin position="69"/>
        <end position="90"/>
    </location>
</feature>
<sequence length="90" mass="10457">MTDITDRHTLRRMSWSELFTAAQEAEFQRDYERARIVWSFALHVATTTINKNLAIAHIRRCNTLLHKSKTVPGNNTGGRSVCLRPQHPRR</sequence>
<dbReference type="AlphaFoldDB" id="A0A192CCQ8"/>
<protein>
    <submittedName>
        <fullName evidence="3">Neurotensin receptor R8</fullName>
    </submittedName>
</protein>
<accession>A0A192CCQ8</accession>
<proteinExistence type="predicted"/>
<dbReference type="EMBL" id="SEWA01000004">
    <property type="protein sequence ID" value="TLI68567.1"/>
    <property type="molecule type" value="Genomic_DNA"/>
</dbReference>